<dbReference type="CDD" id="cd03081">
    <property type="entry name" value="TRX_Fd_NuoE_FDH_gamma"/>
    <property type="match status" value="1"/>
</dbReference>
<dbReference type="PANTHER" id="PTHR43342">
    <property type="entry name" value="NADH-QUINONE OXIDOREDUCTASE, E SUBUNIT"/>
    <property type="match status" value="1"/>
</dbReference>
<evidence type="ECO:0000256" key="2">
    <source>
        <dbReference type="ARBA" id="ARBA00019898"/>
    </source>
</evidence>
<sequence>MLAQLLYQYQDQPGGLLPLLHAVQADFGYIPADAVPPIARAMQLSAAEVEGVISFYHDFRRQPAGRHTLHICRAESCQAAGGEALVAHLQARLGIEPGQSSADGELTVESVYCLGNCACSPALRIGDATHARVDIARLDALLDSLLESAS</sequence>
<comment type="catalytic activity">
    <reaction evidence="10">
        <text>a quinone + NADH + 5 H(+)(in) = a quinol + NAD(+) + 4 H(+)(out)</text>
        <dbReference type="Rhea" id="RHEA:57888"/>
        <dbReference type="ChEBI" id="CHEBI:15378"/>
        <dbReference type="ChEBI" id="CHEBI:24646"/>
        <dbReference type="ChEBI" id="CHEBI:57540"/>
        <dbReference type="ChEBI" id="CHEBI:57945"/>
        <dbReference type="ChEBI" id="CHEBI:132124"/>
    </reaction>
</comment>
<name>A0A4Z0M9V4_9GAMM</name>
<evidence type="ECO:0000256" key="8">
    <source>
        <dbReference type="ARBA" id="ARBA00032788"/>
    </source>
</evidence>
<keyword evidence="5 11" id="KW-0408">Iron</keyword>
<dbReference type="AlphaFoldDB" id="A0A4Z0M9V4"/>
<organism evidence="12 13">
    <name type="scientific">Mangrovimicrobium sediminis</name>
    <dbReference type="NCBI Taxonomy" id="2562682"/>
    <lineage>
        <taxon>Bacteria</taxon>
        <taxon>Pseudomonadati</taxon>
        <taxon>Pseudomonadota</taxon>
        <taxon>Gammaproteobacteria</taxon>
        <taxon>Cellvibrionales</taxon>
        <taxon>Halieaceae</taxon>
        <taxon>Mangrovimicrobium</taxon>
    </lineage>
</organism>
<keyword evidence="6 11" id="KW-0411">Iron-sulfur</keyword>
<evidence type="ECO:0000256" key="1">
    <source>
        <dbReference type="ARBA" id="ARBA00010643"/>
    </source>
</evidence>
<dbReference type="GO" id="GO:0051537">
    <property type="term" value="F:2 iron, 2 sulfur cluster binding"/>
    <property type="evidence" value="ECO:0007669"/>
    <property type="project" value="UniProtKB-KW"/>
</dbReference>
<evidence type="ECO:0000256" key="11">
    <source>
        <dbReference type="PIRSR" id="PIRSR000216-1"/>
    </source>
</evidence>
<keyword evidence="13" id="KW-1185">Reference proteome</keyword>
<dbReference type="InterPro" id="IPR028431">
    <property type="entry name" value="NADP_DH_HndA-like"/>
</dbReference>
<dbReference type="FunFam" id="1.10.10.1590:FF:000001">
    <property type="entry name" value="NADH-quinone oxidoreductase subunit E"/>
    <property type="match status" value="1"/>
</dbReference>
<dbReference type="Gene3D" id="1.10.10.1590">
    <property type="entry name" value="NADH-quinone oxidoreductase subunit E"/>
    <property type="match status" value="1"/>
</dbReference>
<evidence type="ECO:0000256" key="5">
    <source>
        <dbReference type="ARBA" id="ARBA00023004"/>
    </source>
</evidence>
<proteinExistence type="inferred from homology"/>
<feature type="binding site" evidence="11">
    <location>
        <position position="72"/>
    </location>
    <ligand>
        <name>[2Fe-2S] cluster</name>
        <dbReference type="ChEBI" id="CHEBI:190135"/>
    </ligand>
</feature>
<dbReference type="NCBIfam" id="NF004638">
    <property type="entry name" value="PRK05988.1"/>
    <property type="match status" value="1"/>
</dbReference>
<feature type="binding site" evidence="11">
    <location>
        <position position="117"/>
    </location>
    <ligand>
        <name>[2Fe-2S] cluster</name>
        <dbReference type="ChEBI" id="CHEBI:190135"/>
    </ligand>
</feature>
<dbReference type="Proteomes" id="UP000298050">
    <property type="component" value="Unassembled WGS sequence"/>
</dbReference>
<gene>
    <name evidence="12" type="ORF">E4634_00350</name>
</gene>
<keyword evidence="3 11" id="KW-0001">2Fe-2S</keyword>
<dbReference type="InterPro" id="IPR002023">
    <property type="entry name" value="NuoE-like"/>
</dbReference>
<dbReference type="SUPFAM" id="SSF52833">
    <property type="entry name" value="Thioredoxin-like"/>
    <property type="match status" value="1"/>
</dbReference>
<evidence type="ECO:0000256" key="4">
    <source>
        <dbReference type="ARBA" id="ARBA00022723"/>
    </source>
</evidence>
<dbReference type="PANTHER" id="PTHR43342:SF2">
    <property type="entry name" value="POTENTIAL NAD-REDUCING HYDROGENASE SUBUNIT"/>
    <property type="match status" value="1"/>
</dbReference>
<comment type="cofactor">
    <cofactor evidence="9">
        <name>[2Fe-2S] cluster</name>
        <dbReference type="ChEBI" id="CHEBI:190135"/>
    </cofactor>
</comment>
<comment type="cofactor">
    <cofactor evidence="11">
        <name>[2Fe-2S] cluster</name>
        <dbReference type="ChEBI" id="CHEBI:190135"/>
    </cofactor>
    <text evidence="11">Binds 1 [2Fe-2S] cluster.</text>
</comment>
<accession>A0A4Z0M9V4</accession>
<evidence type="ECO:0000256" key="6">
    <source>
        <dbReference type="ARBA" id="ARBA00023014"/>
    </source>
</evidence>
<evidence type="ECO:0000313" key="12">
    <source>
        <dbReference type="EMBL" id="TGD76264.1"/>
    </source>
</evidence>
<evidence type="ECO:0000256" key="7">
    <source>
        <dbReference type="ARBA" id="ARBA00031580"/>
    </source>
</evidence>
<dbReference type="Gene3D" id="3.40.30.10">
    <property type="entry name" value="Glutaredoxin"/>
    <property type="match status" value="1"/>
</dbReference>
<dbReference type="OrthoDB" id="9807941at2"/>
<protein>
    <recommendedName>
        <fullName evidence="2">NADH-quinone oxidoreductase subunit E</fullName>
    </recommendedName>
    <alternativeName>
        <fullName evidence="7">NADH dehydrogenase I subunit E</fullName>
    </alternativeName>
    <alternativeName>
        <fullName evidence="8">NDH-1 subunit E</fullName>
    </alternativeName>
</protein>
<evidence type="ECO:0000256" key="10">
    <source>
        <dbReference type="ARBA" id="ARBA00047712"/>
    </source>
</evidence>
<keyword evidence="4 11" id="KW-0479">Metal-binding</keyword>
<feature type="binding site" evidence="11">
    <location>
        <position position="77"/>
    </location>
    <ligand>
        <name>[2Fe-2S] cluster</name>
        <dbReference type="ChEBI" id="CHEBI:190135"/>
    </ligand>
</feature>
<comment type="similarity">
    <text evidence="1">Belongs to the complex I 24 kDa subunit family.</text>
</comment>
<dbReference type="InterPro" id="IPR041921">
    <property type="entry name" value="NuoE_N"/>
</dbReference>
<feature type="binding site" evidence="11">
    <location>
        <position position="113"/>
    </location>
    <ligand>
        <name>[2Fe-2S] cluster</name>
        <dbReference type="ChEBI" id="CHEBI:190135"/>
    </ligand>
</feature>
<evidence type="ECO:0000256" key="3">
    <source>
        <dbReference type="ARBA" id="ARBA00022714"/>
    </source>
</evidence>
<dbReference type="PIRSF" id="PIRSF000216">
    <property type="entry name" value="NADH_DH_24kDa"/>
    <property type="match status" value="1"/>
</dbReference>
<comment type="caution">
    <text evidence="12">The sequence shown here is derived from an EMBL/GenBank/DDBJ whole genome shotgun (WGS) entry which is preliminary data.</text>
</comment>
<dbReference type="InterPro" id="IPR036249">
    <property type="entry name" value="Thioredoxin-like_sf"/>
</dbReference>
<dbReference type="GO" id="GO:0046872">
    <property type="term" value="F:metal ion binding"/>
    <property type="evidence" value="ECO:0007669"/>
    <property type="project" value="UniProtKB-KW"/>
</dbReference>
<dbReference type="EMBL" id="SRLE01000001">
    <property type="protein sequence ID" value="TGD76264.1"/>
    <property type="molecule type" value="Genomic_DNA"/>
</dbReference>
<dbReference type="GO" id="GO:0016491">
    <property type="term" value="F:oxidoreductase activity"/>
    <property type="evidence" value="ECO:0007669"/>
    <property type="project" value="InterPro"/>
</dbReference>
<evidence type="ECO:0000256" key="9">
    <source>
        <dbReference type="ARBA" id="ARBA00034078"/>
    </source>
</evidence>
<reference evidence="12 13" key="1">
    <citation type="submission" date="2019-04" db="EMBL/GenBank/DDBJ databases">
        <title>Taxonomy of novel Haliea sp. from mangrove soil of West Coast of India.</title>
        <authorList>
            <person name="Verma A."/>
            <person name="Kumar P."/>
            <person name="Krishnamurthi S."/>
        </authorList>
    </citation>
    <scope>NUCLEOTIDE SEQUENCE [LARGE SCALE GENOMIC DNA]</scope>
    <source>
        <strain evidence="12 13">SAOS-164</strain>
    </source>
</reference>
<dbReference type="Pfam" id="PF01257">
    <property type="entry name" value="2Fe-2S_thioredx"/>
    <property type="match status" value="1"/>
</dbReference>
<evidence type="ECO:0000313" key="13">
    <source>
        <dbReference type="Proteomes" id="UP000298050"/>
    </source>
</evidence>